<organism evidence="2 3">
    <name type="scientific">Candidatus Wolfebacteria bacterium RIFOXYB1_FULL_54_12</name>
    <dbReference type="NCBI Taxonomy" id="1802559"/>
    <lineage>
        <taxon>Bacteria</taxon>
        <taxon>Candidatus Wolfeibacteriota</taxon>
    </lineage>
</organism>
<dbReference type="InterPro" id="IPR029058">
    <property type="entry name" value="AB_hydrolase_fold"/>
</dbReference>
<reference evidence="2 3" key="1">
    <citation type="journal article" date="2016" name="Nat. Commun.">
        <title>Thousands of microbial genomes shed light on interconnected biogeochemical processes in an aquifer system.</title>
        <authorList>
            <person name="Anantharaman K."/>
            <person name="Brown C.T."/>
            <person name="Hug L.A."/>
            <person name="Sharon I."/>
            <person name="Castelle C.J."/>
            <person name="Probst A.J."/>
            <person name="Thomas B.C."/>
            <person name="Singh A."/>
            <person name="Wilkins M.J."/>
            <person name="Karaoz U."/>
            <person name="Brodie E.L."/>
            <person name="Williams K.H."/>
            <person name="Hubbard S.S."/>
            <person name="Banfield J.F."/>
        </authorList>
    </citation>
    <scope>NUCLEOTIDE SEQUENCE [LARGE SCALE GENOMIC DNA]</scope>
</reference>
<dbReference type="InterPro" id="IPR022742">
    <property type="entry name" value="Hydrolase_4"/>
</dbReference>
<comment type="caution">
    <text evidence="2">The sequence shown here is derived from an EMBL/GenBank/DDBJ whole genome shotgun (WGS) entry which is preliminary data.</text>
</comment>
<protein>
    <recommendedName>
        <fullName evidence="1">Serine aminopeptidase S33 domain-containing protein</fullName>
    </recommendedName>
</protein>
<dbReference type="STRING" id="1802559.A2372_01545"/>
<name>A0A1F8DX48_9BACT</name>
<dbReference type="EMBL" id="MGIT01000001">
    <property type="protein sequence ID" value="OGM93082.1"/>
    <property type="molecule type" value="Genomic_DNA"/>
</dbReference>
<feature type="domain" description="Serine aminopeptidase S33" evidence="1">
    <location>
        <begin position="28"/>
        <end position="148"/>
    </location>
</feature>
<dbReference type="PANTHER" id="PTHR43798:SF33">
    <property type="entry name" value="HYDROLASE, PUTATIVE (AFU_ORTHOLOGUE AFUA_2G14860)-RELATED"/>
    <property type="match status" value="1"/>
</dbReference>
<accession>A0A1F8DX48</accession>
<dbReference type="AlphaFoldDB" id="A0A1F8DX48"/>
<proteinExistence type="predicted"/>
<evidence type="ECO:0000313" key="2">
    <source>
        <dbReference type="EMBL" id="OGM93082.1"/>
    </source>
</evidence>
<dbReference type="InterPro" id="IPR050266">
    <property type="entry name" value="AB_hydrolase_sf"/>
</dbReference>
<sequence>MELLHLTTADNVKIVANYFPVNRTKHPNPRGWVVFLHMMPATKESWNPLADRLQQEGYAGFAIDLRGHGASGGGPDGYTRFSDAEHQESSRDIDAAIDVLKGLGAREDRITLIGASIGANLALQYVSRHRSFKRCIAFSPGLDYHGIVTKPLIESLPEDKHVLFIGSRDDDRSDDNALDVETLYVAAPYGVDVQKEIVDVGGHGTNILGHNPELIESILVFIQS</sequence>
<evidence type="ECO:0000313" key="3">
    <source>
        <dbReference type="Proteomes" id="UP000176422"/>
    </source>
</evidence>
<dbReference type="SUPFAM" id="SSF53474">
    <property type="entry name" value="alpha/beta-Hydrolases"/>
    <property type="match status" value="1"/>
</dbReference>
<dbReference type="Pfam" id="PF12146">
    <property type="entry name" value="Hydrolase_4"/>
    <property type="match status" value="1"/>
</dbReference>
<dbReference type="Proteomes" id="UP000176422">
    <property type="component" value="Unassembled WGS sequence"/>
</dbReference>
<dbReference type="GO" id="GO:0016020">
    <property type="term" value="C:membrane"/>
    <property type="evidence" value="ECO:0007669"/>
    <property type="project" value="TreeGrafter"/>
</dbReference>
<dbReference type="PANTHER" id="PTHR43798">
    <property type="entry name" value="MONOACYLGLYCEROL LIPASE"/>
    <property type="match status" value="1"/>
</dbReference>
<evidence type="ECO:0000259" key="1">
    <source>
        <dbReference type="Pfam" id="PF12146"/>
    </source>
</evidence>
<gene>
    <name evidence="2" type="ORF">A2372_01545</name>
</gene>
<dbReference type="Gene3D" id="3.40.50.1820">
    <property type="entry name" value="alpha/beta hydrolase"/>
    <property type="match status" value="1"/>
</dbReference>